<dbReference type="PANTHER" id="PTHR42924">
    <property type="entry name" value="EXONUCLEASE"/>
    <property type="match status" value="1"/>
</dbReference>
<dbReference type="GO" id="GO:0004534">
    <property type="term" value="F:5'-3' RNA exonuclease activity"/>
    <property type="evidence" value="ECO:0007669"/>
    <property type="project" value="TreeGrafter"/>
</dbReference>
<sequence>MLKCELHSHSCLSDGIDTVEDMVRCAIEKKLDVIAVTDHDSLEGSLKALEFVERNGLDITVLPGYELSAKEGHFLIYGDERKLEVLDKGTSIREVDRNWLIVMAHPYQFYRSGVIRAKKYVEFVDAVEVFNSRTISGIFTKKAVSLAKNHGKGFVAGSDAHSCRAIGYGVTVVKSKNSVRSIIEAIRRGETEIVARRYPIRYMLEESIKK</sequence>
<dbReference type="SMART" id="SM00481">
    <property type="entry name" value="POLIIIAc"/>
    <property type="match status" value="1"/>
</dbReference>
<feature type="domain" description="Polymerase/histidinol phosphatase N-terminal" evidence="1">
    <location>
        <begin position="4"/>
        <end position="71"/>
    </location>
</feature>
<evidence type="ECO:0000313" key="2">
    <source>
        <dbReference type="EMBL" id="AGK62230.1"/>
    </source>
</evidence>
<dbReference type="PANTHER" id="PTHR42924:SF3">
    <property type="entry name" value="POLYMERASE_HISTIDINOL PHOSPHATASE N-TERMINAL DOMAIN-CONTAINING PROTEIN"/>
    <property type="match status" value="1"/>
</dbReference>
<dbReference type="Pfam" id="PF13263">
    <property type="entry name" value="PHP_C"/>
    <property type="match status" value="1"/>
</dbReference>
<accession>N0BPE0</accession>
<dbReference type="Proteomes" id="UP000013307">
    <property type="component" value="Chromosome"/>
</dbReference>
<dbReference type="HOGENOM" id="CLU_072983_3_0_2"/>
<dbReference type="AlphaFoldDB" id="N0BPE0"/>
<dbReference type="RefSeq" id="WP_015591826.1">
    <property type="nucleotide sequence ID" value="NC_021169.1"/>
</dbReference>
<dbReference type="SUPFAM" id="SSF89550">
    <property type="entry name" value="PHP domain-like"/>
    <property type="match status" value="1"/>
</dbReference>
<keyword evidence="3" id="KW-1185">Reference proteome</keyword>
<proteinExistence type="predicted"/>
<dbReference type="KEGG" id="ast:Asulf_02278"/>
<dbReference type="CDD" id="cd07432">
    <property type="entry name" value="PHP_HisPPase"/>
    <property type="match status" value="1"/>
</dbReference>
<dbReference type="Pfam" id="PF02811">
    <property type="entry name" value="PHP"/>
    <property type="match status" value="1"/>
</dbReference>
<reference evidence="2 3" key="1">
    <citation type="journal article" date="2013" name="Genome Announc.">
        <title>Complete Genome Sequence of the Thermophilic and Facultatively Chemolithoautotrophic Sulfate Reducer Archaeoglobus sulfaticallidus Strain PM70-1T.</title>
        <authorList>
            <person name="Stokke R."/>
            <person name="Hocking W.P."/>
            <person name="Steinsbu B.O."/>
            <person name="Steen I.H."/>
        </authorList>
    </citation>
    <scope>NUCLEOTIDE SEQUENCE [LARGE SCALE GENOMIC DNA]</scope>
    <source>
        <strain evidence="2">PM70-1</strain>
    </source>
</reference>
<organism evidence="2 3">
    <name type="scientific">Archaeoglobus sulfaticallidus PM70-1</name>
    <dbReference type="NCBI Taxonomy" id="387631"/>
    <lineage>
        <taxon>Archaea</taxon>
        <taxon>Methanobacteriati</taxon>
        <taxon>Methanobacteriota</taxon>
        <taxon>Archaeoglobi</taxon>
        <taxon>Archaeoglobales</taxon>
        <taxon>Archaeoglobaceae</taxon>
        <taxon>Archaeoglobus</taxon>
    </lineage>
</organism>
<dbReference type="GO" id="GO:0035312">
    <property type="term" value="F:5'-3' DNA exonuclease activity"/>
    <property type="evidence" value="ECO:0007669"/>
    <property type="project" value="TreeGrafter"/>
</dbReference>
<dbReference type="InterPro" id="IPR004013">
    <property type="entry name" value="PHP_dom"/>
</dbReference>
<dbReference type="EMBL" id="CP005290">
    <property type="protein sequence ID" value="AGK62230.1"/>
    <property type="molecule type" value="Genomic_DNA"/>
</dbReference>
<gene>
    <name evidence="2" type="ORF">Asulf_02278</name>
</gene>
<dbReference type="OrthoDB" id="50465at2157"/>
<dbReference type="InterPro" id="IPR052018">
    <property type="entry name" value="PHP_domain"/>
</dbReference>
<name>N0BPE0_9EURY</name>
<evidence type="ECO:0000313" key="3">
    <source>
        <dbReference type="Proteomes" id="UP000013307"/>
    </source>
</evidence>
<dbReference type="Gene3D" id="3.20.20.140">
    <property type="entry name" value="Metal-dependent hydrolases"/>
    <property type="match status" value="1"/>
</dbReference>
<dbReference type="STRING" id="387631.Asulf_02278"/>
<dbReference type="InterPro" id="IPR016195">
    <property type="entry name" value="Pol/histidinol_Pase-like"/>
</dbReference>
<dbReference type="GeneID" id="41054500"/>
<dbReference type="eggNOG" id="arCOG00302">
    <property type="taxonomic scope" value="Archaea"/>
</dbReference>
<dbReference type="InterPro" id="IPR003141">
    <property type="entry name" value="Pol/His_phosphatase_N"/>
</dbReference>
<evidence type="ECO:0000259" key="1">
    <source>
        <dbReference type="SMART" id="SM00481"/>
    </source>
</evidence>
<protein>
    <submittedName>
        <fullName evidence="2">Putative metal-dependent phosphoesterases (PHP family)</fullName>
    </submittedName>
</protein>